<dbReference type="RefSeq" id="WP_267311753.1">
    <property type="nucleotide sequence ID" value="NZ_JABXXV010000006.1"/>
</dbReference>
<protein>
    <submittedName>
        <fullName evidence="1">Tat pathway signal protein</fullName>
    </submittedName>
</protein>
<evidence type="ECO:0000313" key="2">
    <source>
        <dbReference type="Proteomes" id="UP001516351"/>
    </source>
</evidence>
<dbReference type="InterPro" id="IPR008928">
    <property type="entry name" value="6-hairpin_glycosidase_sf"/>
</dbReference>
<name>A0ABX2P7U7_9PROT</name>
<dbReference type="SUPFAM" id="SSF48208">
    <property type="entry name" value="Six-hairpin glycosidases"/>
    <property type="match status" value="1"/>
</dbReference>
<dbReference type="InterPro" id="IPR012341">
    <property type="entry name" value="6hp_glycosidase-like_sf"/>
</dbReference>
<keyword evidence="2" id="KW-1185">Reference proteome</keyword>
<dbReference type="Gene3D" id="1.50.10.10">
    <property type="match status" value="1"/>
</dbReference>
<evidence type="ECO:0000313" key="1">
    <source>
        <dbReference type="EMBL" id="NVN47430.1"/>
    </source>
</evidence>
<proteinExistence type="predicted"/>
<gene>
    <name evidence="1" type="ORF">HW542_11505</name>
</gene>
<dbReference type="EMBL" id="JABXXV010000006">
    <property type="protein sequence ID" value="NVN47430.1"/>
    <property type="molecule type" value="Genomic_DNA"/>
</dbReference>
<sequence length="764" mass="84312">MMKRRMILTGGVLSAASLAMRGIALGQGETVRPVSSGREQAWKIVEDRATPDGALMLLSSTGETIRLSRFLESYEAPAGVPYCGLSFSRLALAEADLLADTLLRGEDDPDEMAVRDAAPPVDSHFESEQVGRIIWTSFIGTPQADDVMPLTPAGNTRNWHVDRIAPELHAGAPLVAHRREGLLGGDLPIIVKQFQTGPGRYWEVMVFAETDITEIHQVPSWQRVTLVSNGKVERVVYGTSYPPFGPFRPDPDESQFNAALLRCVFFWRKTQIGQMQIHLPRADWSDIATHGFVKELIVRRGGTGARYGVVDRDYAGPEYDGFQDIFTASLYANLVWGRFDQAKAILIDQFEHFVTPDGLVAMRGPEVGQTGLTLSLLALYARLSGDLAVLQRYQLKIGAMAQVLVALHDKALGLPDADPAHGLISGWSESDACLFPDPSIWWKPYFSNSGLAARGLEDGAILWRALAPGETARSEDWLRRAKQLRARVNEALSSSIQHDQSPPYVPILPGVSESFRKSLLTHRYSEQQWAHRVYAELLQSGVLTPDLENQLINSMRAHGATVMGVVGNLAPPSAESRDMLGFISYGYALALLRQDRIREFILFLYAHRYHIHTRGSWTASEVAGLRGELALFCLPAQMTLPILLREALVHEDENGTTLHLARGVPRSWMWSESGIGVSDAPTPWGKISFTLRRRSDGSRLDMRVTAERALPGTIRLALRLPKSRIPQSVTGSLPPHALVLSGSTLIIHPGGVQDFRIEIILKSA</sequence>
<comment type="caution">
    <text evidence="1">The sequence shown here is derived from an EMBL/GenBank/DDBJ whole genome shotgun (WGS) entry which is preliminary data.</text>
</comment>
<dbReference type="Proteomes" id="UP001516351">
    <property type="component" value="Unassembled WGS sequence"/>
</dbReference>
<reference evidence="1 2" key="1">
    <citation type="submission" date="2020-06" db="EMBL/GenBank/DDBJ databases">
        <title>Synonyms of Asaia species.</title>
        <authorList>
            <person name="Sombolestani A."/>
        </authorList>
    </citation>
    <scope>NUCLEOTIDE SEQUENCE [LARGE SCALE GENOMIC DNA]</scope>
    <source>
        <strain evidence="1 2">LMG 27047</strain>
    </source>
</reference>
<accession>A0ABX2P7U7</accession>
<organism evidence="1 2">
    <name type="scientific">Asaia spathodeae</name>
    <dbReference type="NCBI Taxonomy" id="657016"/>
    <lineage>
        <taxon>Bacteria</taxon>
        <taxon>Pseudomonadati</taxon>
        <taxon>Pseudomonadota</taxon>
        <taxon>Alphaproteobacteria</taxon>
        <taxon>Acetobacterales</taxon>
        <taxon>Acetobacteraceae</taxon>
        <taxon>Asaia</taxon>
    </lineage>
</organism>